<organism evidence="3 4">
    <name type="scientific">Candidatus Protochlamydia naegleriophila</name>
    <dbReference type="NCBI Taxonomy" id="389348"/>
    <lineage>
        <taxon>Bacteria</taxon>
        <taxon>Pseudomonadati</taxon>
        <taxon>Chlamydiota</taxon>
        <taxon>Chlamydiia</taxon>
        <taxon>Parachlamydiales</taxon>
        <taxon>Parachlamydiaceae</taxon>
        <taxon>Candidatus Protochlamydia</taxon>
    </lineage>
</organism>
<feature type="region of interest" description="Disordered" evidence="1">
    <location>
        <begin position="174"/>
        <end position="211"/>
    </location>
</feature>
<dbReference type="AlphaFoldDB" id="A0A0U5JEL0"/>
<dbReference type="Proteomes" id="UP000069902">
    <property type="component" value="Chromosome cPNK"/>
</dbReference>
<protein>
    <recommendedName>
        <fullName evidence="5">FHA domain-containing protein</fullName>
    </recommendedName>
</protein>
<evidence type="ECO:0000256" key="2">
    <source>
        <dbReference type="SAM" id="Phobius"/>
    </source>
</evidence>
<keyword evidence="2" id="KW-0812">Transmembrane</keyword>
<accession>A0A0U5JEL0</accession>
<dbReference type="STRING" id="389348.PNK_1987"/>
<gene>
    <name evidence="3" type="ORF">PNK_1987</name>
</gene>
<dbReference type="RefSeq" id="WP_059061794.1">
    <property type="nucleotide sequence ID" value="NZ_LN879502.1"/>
</dbReference>
<keyword evidence="4" id="KW-1185">Reference proteome</keyword>
<reference evidence="4" key="1">
    <citation type="submission" date="2015-09" db="EMBL/GenBank/DDBJ databases">
        <authorList>
            <person name="Bertelli C."/>
        </authorList>
    </citation>
    <scope>NUCLEOTIDE SEQUENCE [LARGE SCALE GENOMIC DNA]</scope>
    <source>
        <strain evidence="4">KNic</strain>
    </source>
</reference>
<dbReference type="InterPro" id="IPR008984">
    <property type="entry name" value="SMAD_FHA_dom_sf"/>
</dbReference>
<keyword evidence="2" id="KW-0472">Membrane</keyword>
<evidence type="ECO:0000313" key="4">
    <source>
        <dbReference type="Proteomes" id="UP000069902"/>
    </source>
</evidence>
<evidence type="ECO:0000313" key="3">
    <source>
        <dbReference type="EMBL" id="CUI17591.1"/>
    </source>
</evidence>
<proteinExistence type="predicted"/>
<dbReference type="InParanoid" id="A0A0U5JEL0"/>
<name>A0A0U5JEL0_9BACT</name>
<dbReference type="PATRIC" id="fig|389348.3.peg.2234"/>
<evidence type="ECO:0008006" key="5">
    <source>
        <dbReference type="Google" id="ProtNLM"/>
    </source>
</evidence>
<feature type="transmembrane region" description="Helical" evidence="2">
    <location>
        <begin position="243"/>
        <end position="266"/>
    </location>
</feature>
<dbReference type="KEGG" id="pnl:PNK_1987"/>
<dbReference type="SUPFAM" id="SSF49879">
    <property type="entry name" value="SMAD/FHA domain"/>
    <property type="match status" value="1"/>
</dbReference>
<dbReference type="CDD" id="cd00060">
    <property type="entry name" value="FHA"/>
    <property type="match status" value="1"/>
</dbReference>
<sequence>MIRLTINAQSDPEIHLFNKSTILMGADANLVDLVLAGASIQAIHLKIVEQNGFLILINQANDPFASVNGHPFGKKLLNSGDVILVQQHQILFENLATSTIIPSSAATSMNSLTPLLQEKLQKQEGTIPSEPACLVQAEASKGPLLTITLPFEAEVEALKDEEWKKTNLELYLNSGSPSQEEDSDSDLPLLASTSSHTSKQEHKKPTSLKDDYLRDLEDDNQLKKGEFHFASSEPSHLAQAWKWIIFFILSVLTISGLVGTVIYFSFSDRVEAQEIKAAQGVSDFAMALTHAKLYRLKPHNQNWADADFLKNNLLTILPDTASYANQVDAQGQFNCCPYTLRIYTNSDLSHFLLIAQPAPSILHWLIPKSTIVVDSAAMELRTLKDLRSLNRLLANPDPLEGINGKEISTLVKQGGLIRLSTLAAEANQPDFAPPKNLGWVKPGAENFIYNAPRYYRLGQSLMQKAVNLSTAKGTSQEVAALKQDVESFSNLNHFVIYADQGRKHALLTRQGLATFAPSDKILFGYLLFNNQGKIYQVHLLKEDEELKDPISLLSRDKDGDQIALGGSKIDFKDRHLADNAQHVDFNHPIYIQLQALTMARENELTPLSAALHNLLNHELQHPNNNFQIEFQTLSHTYLMADAKHRQSIKEALEILYHQYEDMPANQFIAFVKQLRLDQLIQQDDQTFSLADENCAQNIETMLVLIEKAKSLAELDNLIHIANTWLNFDYVKDPEELIKYQNLLRNSILAQLEKQLLSQTRQLSVKAEDRDLLQRILSHERLIKSEERDFFLEEFDELLAAGQSQQEEPASEQNKETPL</sequence>
<keyword evidence="2" id="KW-1133">Transmembrane helix</keyword>
<feature type="compositionally biased region" description="Basic and acidic residues" evidence="1">
    <location>
        <begin position="198"/>
        <end position="211"/>
    </location>
</feature>
<evidence type="ECO:0000256" key="1">
    <source>
        <dbReference type="SAM" id="MobiDB-lite"/>
    </source>
</evidence>
<dbReference type="EMBL" id="LN879502">
    <property type="protein sequence ID" value="CUI17591.1"/>
    <property type="molecule type" value="Genomic_DNA"/>
</dbReference>